<dbReference type="GeneID" id="9047398"/>
<protein>
    <submittedName>
        <fullName evidence="1">Ectonucleotide pyrophosphatase/phosphodiesterase, putative</fullName>
    </submittedName>
</protein>
<dbReference type="AlphaFoldDB" id="C5LLF4"/>
<dbReference type="PANTHER" id="PTHR10151">
    <property type="entry name" value="ECTONUCLEOTIDE PYROPHOSPHATASE/PHOSPHODIESTERASE"/>
    <property type="match status" value="1"/>
</dbReference>
<dbReference type="OrthoDB" id="415411at2759"/>
<dbReference type="SUPFAM" id="SSF53649">
    <property type="entry name" value="Alkaline phosphatase-like"/>
    <property type="match status" value="1"/>
</dbReference>
<keyword evidence="2" id="KW-1185">Reference proteome</keyword>
<dbReference type="CDD" id="cd16018">
    <property type="entry name" value="Enpp"/>
    <property type="match status" value="1"/>
</dbReference>
<evidence type="ECO:0000313" key="1">
    <source>
        <dbReference type="EMBL" id="EER02453.1"/>
    </source>
</evidence>
<sequence>TTATLPHQIWTISMKKVFRPGVADGGSGPSFDQYIHNRAWEETHGIVANEMWDPNLGERFFMNTTKSDFFQEAEPIWGTTSRLGIKSVCINWVGCDKVVQGMQPTYHFPYNQSLGFHERTNKLVNIMVEDEDVRLALLYFDEPDHSGHRYGPGTEETLAAVRRVDSAIGVLRDRLHEIQGEVNVILTSDHGMTWATNPGINLADGVDPEIVNITTTGPVTHIWPHDAHQAESIRASLEKSAAGHMVCYLRENLPCRWHYQTNDRIPPVVCVCDEGWTTYLGDHFDGLGDHGYDN</sequence>
<dbReference type="Proteomes" id="UP000007800">
    <property type="component" value="Unassembled WGS sequence"/>
</dbReference>
<organism evidence="2">
    <name type="scientific">Perkinsus marinus (strain ATCC 50983 / TXsc)</name>
    <dbReference type="NCBI Taxonomy" id="423536"/>
    <lineage>
        <taxon>Eukaryota</taxon>
        <taxon>Sar</taxon>
        <taxon>Alveolata</taxon>
        <taxon>Perkinsozoa</taxon>
        <taxon>Perkinsea</taxon>
        <taxon>Perkinsida</taxon>
        <taxon>Perkinsidae</taxon>
        <taxon>Perkinsus</taxon>
    </lineage>
</organism>
<dbReference type="Gene3D" id="3.40.720.10">
    <property type="entry name" value="Alkaline Phosphatase, subunit A"/>
    <property type="match status" value="1"/>
</dbReference>
<gene>
    <name evidence="1" type="ORF">Pmar_PMAR021911</name>
</gene>
<dbReference type="InterPro" id="IPR002591">
    <property type="entry name" value="Phosphodiest/P_Trfase"/>
</dbReference>
<reference evidence="1 2" key="1">
    <citation type="submission" date="2008-07" db="EMBL/GenBank/DDBJ databases">
        <authorList>
            <person name="El-Sayed N."/>
            <person name="Caler E."/>
            <person name="Inman J."/>
            <person name="Amedeo P."/>
            <person name="Hass B."/>
            <person name="Wortman J."/>
        </authorList>
    </citation>
    <scope>NUCLEOTIDE SEQUENCE [LARGE SCALE GENOMIC DNA]</scope>
    <source>
        <strain evidence="2">ATCC 50983 / TXsc</strain>
    </source>
</reference>
<dbReference type="InterPro" id="IPR017850">
    <property type="entry name" value="Alkaline_phosphatase_core_sf"/>
</dbReference>
<feature type="non-terminal residue" evidence="1">
    <location>
        <position position="294"/>
    </location>
</feature>
<dbReference type="Pfam" id="PF01663">
    <property type="entry name" value="Phosphodiest"/>
    <property type="match status" value="1"/>
</dbReference>
<accession>C5LLF4</accession>
<dbReference type="PANTHER" id="PTHR10151:SF120">
    <property type="entry name" value="BIS(5'-ADENOSYL)-TRIPHOSPHATASE"/>
    <property type="match status" value="1"/>
</dbReference>
<evidence type="ECO:0000313" key="2">
    <source>
        <dbReference type="Proteomes" id="UP000007800"/>
    </source>
</evidence>
<feature type="non-terminal residue" evidence="1">
    <location>
        <position position="1"/>
    </location>
</feature>
<name>C5LLF4_PERM5</name>
<dbReference type="EMBL" id="GG683110">
    <property type="protein sequence ID" value="EER02453.1"/>
    <property type="molecule type" value="Genomic_DNA"/>
</dbReference>
<dbReference type="OMA" id="DEYVSRD"/>
<dbReference type="RefSeq" id="XP_002769735.1">
    <property type="nucleotide sequence ID" value="XM_002769689.1"/>
</dbReference>
<dbReference type="GO" id="GO:0016787">
    <property type="term" value="F:hydrolase activity"/>
    <property type="evidence" value="ECO:0007669"/>
    <property type="project" value="UniProtKB-ARBA"/>
</dbReference>
<dbReference type="InParanoid" id="C5LLF4"/>
<proteinExistence type="predicted"/>